<gene>
    <name evidence="2" type="ORF">TSUD_316390</name>
</gene>
<organism evidence="2 3">
    <name type="scientific">Trifolium subterraneum</name>
    <name type="common">Subterranean clover</name>
    <dbReference type="NCBI Taxonomy" id="3900"/>
    <lineage>
        <taxon>Eukaryota</taxon>
        <taxon>Viridiplantae</taxon>
        <taxon>Streptophyta</taxon>
        <taxon>Embryophyta</taxon>
        <taxon>Tracheophyta</taxon>
        <taxon>Spermatophyta</taxon>
        <taxon>Magnoliopsida</taxon>
        <taxon>eudicotyledons</taxon>
        <taxon>Gunneridae</taxon>
        <taxon>Pentapetalae</taxon>
        <taxon>rosids</taxon>
        <taxon>fabids</taxon>
        <taxon>Fabales</taxon>
        <taxon>Fabaceae</taxon>
        <taxon>Papilionoideae</taxon>
        <taxon>50 kb inversion clade</taxon>
        <taxon>NPAAA clade</taxon>
        <taxon>Hologalegina</taxon>
        <taxon>IRL clade</taxon>
        <taxon>Trifolieae</taxon>
        <taxon>Trifolium</taxon>
    </lineage>
</organism>
<dbReference type="AlphaFoldDB" id="A0A2Z6N347"/>
<keyword evidence="3" id="KW-1185">Reference proteome</keyword>
<protein>
    <submittedName>
        <fullName evidence="2">Uncharacterized protein</fullName>
    </submittedName>
</protein>
<evidence type="ECO:0000256" key="1">
    <source>
        <dbReference type="SAM" id="MobiDB-lite"/>
    </source>
</evidence>
<accession>A0A2Z6N347</accession>
<reference evidence="3" key="1">
    <citation type="journal article" date="2017" name="Front. Plant Sci.">
        <title>Climate Clever Clovers: New Paradigm to Reduce the Environmental Footprint of Ruminants by Breeding Low Methanogenic Forages Utilizing Haplotype Variation.</title>
        <authorList>
            <person name="Kaur P."/>
            <person name="Appels R."/>
            <person name="Bayer P.E."/>
            <person name="Keeble-Gagnere G."/>
            <person name="Wang J."/>
            <person name="Hirakawa H."/>
            <person name="Shirasawa K."/>
            <person name="Vercoe P."/>
            <person name="Stefanova K."/>
            <person name="Durmic Z."/>
            <person name="Nichols P."/>
            <person name="Revell C."/>
            <person name="Isobe S.N."/>
            <person name="Edwards D."/>
            <person name="Erskine W."/>
        </authorList>
    </citation>
    <scope>NUCLEOTIDE SEQUENCE [LARGE SCALE GENOMIC DNA]</scope>
    <source>
        <strain evidence="3">cv. Daliak</strain>
    </source>
</reference>
<dbReference type="Proteomes" id="UP000242715">
    <property type="component" value="Unassembled WGS sequence"/>
</dbReference>
<feature type="region of interest" description="Disordered" evidence="1">
    <location>
        <begin position="56"/>
        <end position="77"/>
    </location>
</feature>
<name>A0A2Z6N347_TRISU</name>
<sequence length="137" mass="14930">MERKQGLFSSLKDDLIKGLSPASSTSPMSSLLRRRKKEFVPPLDLFIGGAYPSTPVRPPVEAMSPLKEGPEDTECSIGTSSSSDLRLLLGVLGAPLAPLHVSTTEPFPHLAIKDIPIIMSFYLNVPVLLYSKIELNR</sequence>
<proteinExistence type="predicted"/>
<evidence type="ECO:0000313" key="2">
    <source>
        <dbReference type="EMBL" id="GAU36513.1"/>
    </source>
</evidence>
<evidence type="ECO:0000313" key="3">
    <source>
        <dbReference type="Proteomes" id="UP000242715"/>
    </source>
</evidence>
<dbReference type="EMBL" id="DF973632">
    <property type="protein sequence ID" value="GAU36513.1"/>
    <property type="molecule type" value="Genomic_DNA"/>
</dbReference>